<dbReference type="Pfam" id="PF09643">
    <property type="entry name" value="YopX"/>
    <property type="match status" value="1"/>
</dbReference>
<dbReference type="Proteomes" id="UP001065593">
    <property type="component" value="Unassembled WGS sequence"/>
</dbReference>
<keyword evidence="3" id="KW-1185">Reference proteome</keyword>
<name>A0ABQ5NMM6_9BACI</name>
<dbReference type="EMBL" id="BRZA01000002">
    <property type="protein sequence ID" value="GLC89362.1"/>
    <property type="molecule type" value="Genomic_DNA"/>
</dbReference>
<dbReference type="RefSeq" id="WP_264989094.1">
    <property type="nucleotide sequence ID" value="NZ_BRZA01000002.1"/>
</dbReference>
<organism evidence="2 3">
    <name type="scientific">Lysinibacillus piscis</name>
    <dbReference type="NCBI Taxonomy" id="2518931"/>
    <lineage>
        <taxon>Bacteria</taxon>
        <taxon>Bacillati</taxon>
        <taxon>Bacillota</taxon>
        <taxon>Bacilli</taxon>
        <taxon>Bacillales</taxon>
        <taxon>Bacillaceae</taxon>
        <taxon>Lysinibacillus</taxon>
    </lineage>
</organism>
<gene>
    <name evidence="2" type="ORF">LYSBPC_24890</name>
</gene>
<dbReference type="InterPro" id="IPR023385">
    <property type="entry name" value="YopX-like_C"/>
</dbReference>
<dbReference type="SUPFAM" id="SSF159006">
    <property type="entry name" value="YopX-like"/>
    <property type="match status" value="1"/>
</dbReference>
<accession>A0ABQ5NMM6</accession>
<evidence type="ECO:0000313" key="3">
    <source>
        <dbReference type="Proteomes" id="UP001065593"/>
    </source>
</evidence>
<dbReference type="Gene3D" id="2.30.30.290">
    <property type="entry name" value="YopX-like domains"/>
    <property type="match status" value="1"/>
</dbReference>
<dbReference type="InterPro" id="IPR019096">
    <property type="entry name" value="YopX_protein"/>
</dbReference>
<evidence type="ECO:0000259" key="1">
    <source>
        <dbReference type="Pfam" id="PF09643"/>
    </source>
</evidence>
<comment type="caution">
    <text evidence="2">The sequence shown here is derived from an EMBL/GenBank/DDBJ whole genome shotgun (WGS) entry which is preliminary data.</text>
</comment>
<evidence type="ECO:0000313" key="2">
    <source>
        <dbReference type="EMBL" id="GLC89362.1"/>
    </source>
</evidence>
<protein>
    <recommendedName>
        <fullName evidence="1">YopX protein domain-containing protein</fullName>
    </recommendedName>
</protein>
<feature type="domain" description="YopX protein" evidence="1">
    <location>
        <begin position="5"/>
        <end position="127"/>
    </location>
</feature>
<reference evidence="2" key="1">
    <citation type="submission" date="2022-08" db="EMBL/GenBank/DDBJ databases">
        <title>Draft genome sequence of Lysinibacillus sp. strain KH24.</title>
        <authorList>
            <person name="Kanbe H."/>
            <person name="Itoh H."/>
        </authorList>
    </citation>
    <scope>NUCLEOTIDE SEQUENCE</scope>
    <source>
        <strain evidence="2">KH24</strain>
    </source>
</reference>
<sequence>MREFKFRVWDKDVRKMHICGDNSHDSIVFDYKTNQACYYNLQNGEGSSLDGTGTYDLMQYTGLKDNHDKEIYEGDILEDSYGYRFPIFFNDGCYQTDSEDFETINEHLITYHNLKIVGNIHENPELLGGVDNES</sequence>
<proteinExistence type="predicted"/>